<keyword evidence="12" id="KW-0378">Hydrolase</keyword>
<comment type="subunit">
    <text evidence="5">Interacts with RPA1 and RPA2.</text>
</comment>
<dbReference type="GO" id="GO:0004843">
    <property type="term" value="F:cysteine-type deubiquitinase activity"/>
    <property type="evidence" value="ECO:0007669"/>
    <property type="project" value="UniProtKB-EC"/>
</dbReference>
<keyword evidence="15" id="KW-0539">Nucleus</keyword>
<evidence type="ECO:0000256" key="12">
    <source>
        <dbReference type="ARBA" id="ARBA00022801"/>
    </source>
</evidence>
<comment type="similarity">
    <text evidence="4">Belongs to the peptidase C78 family. ZUFSP subfamily.</text>
</comment>
<dbReference type="CTD" id="221302"/>
<gene>
    <name evidence="22" type="primary">ZUP1</name>
</gene>
<accession>A0A6P7XMR3</accession>
<dbReference type="FunFam" id="3.90.70.130:FF:000002">
    <property type="entry name" value="Zinc finger containing ubiquitin peptidase 1"/>
    <property type="match status" value="1"/>
</dbReference>
<sequence length="587" mass="66835">MFTCDICGEVILLEADMKTHLVVAHIEQELSCPFCSLSGVTYDEMSLHIDTCHFEEDEAKTQSDLAVLSVQIRDCVPRSDGKEQTMQNCTGESEATAVNYSKFFKELNHSEEIQTDFTEHTPMSQSKPCSGTVNKSDRKFQESKQSVSSRKKVVCGPLEQSPPECPFCGHLETCCEDLEIHVQTNHADLDTPIKGKAQQLYKCPICALICANCQILQEHVELHLEENRFAEGANSGRFSRDLELARWLQDEEDSWRKSQESRKEQEEFQKLQKQYGVDGSGGYKQQSFQSMERAVAKGRMEPLEYHRRKAEIMECLALGVDDGQTKSSGVLEALNRYYQNGSKEFRRVWLSTPLDHYHSSLGDKGWGCGYRNFQMLLSSLSQHAVYKDILQDYASIPCIPKIQSMIEDAWKEGFDPQGASHFKGRLQGTRAWIGACEIYTLLTCLKLKCRILDFHRATGPGGTHPRLLEWVWNYYCPDKEEGPRVMCTSKPPIYLQHQGHSRTIVGIEERKDRSFCLLIFDPGCPAKDMQKLLRPQIDGSDLKLLRRFVGNLKHKQYQLVTVEGILSLEEKAVCQQASRVFTAEKIP</sequence>
<evidence type="ECO:0000256" key="9">
    <source>
        <dbReference type="ARBA" id="ARBA00022723"/>
    </source>
</evidence>
<dbReference type="PROSITE" id="PS00028">
    <property type="entry name" value="ZINC_FINGER_C2H2_1"/>
    <property type="match status" value="2"/>
</dbReference>
<evidence type="ECO:0000256" key="7">
    <source>
        <dbReference type="ARBA" id="ARBA00021993"/>
    </source>
</evidence>
<evidence type="ECO:0000256" key="18">
    <source>
        <dbReference type="ARBA" id="ARBA00045669"/>
    </source>
</evidence>
<feature type="compositionally biased region" description="Polar residues" evidence="19">
    <location>
        <begin position="121"/>
        <end position="134"/>
    </location>
</feature>
<evidence type="ECO:0000256" key="1">
    <source>
        <dbReference type="ARBA" id="ARBA00000707"/>
    </source>
</evidence>
<dbReference type="Gene3D" id="3.30.160.60">
    <property type="entry name" value="Classic Zinc Finger"/>
    <property type="match status" value="1"/>
</dbReference>
<evidence type="ECO:0000256" key="11">
    <source>
        <dbReference type="ARBA" id="ARBA00022771"/>
    </source>
</evidence>
<dbReference type="Gene3D" id="3.90.70.130">
    <property type="match status" value="1"/>
</dbReference>
<keyword evidence="11" id="KW-0863">Zinc-finger</keyword>
<proteinExistence type="inferred from homology"/>
<dbReference type="KEGG" id="muo:115466948"/>
<comment type="catalytic activity">
    <reaction evidence="1">
        <text>Thiol-dependent hydrolysis of ester, thioester, amide, peptide and isopeptide bonds formed by the C-terminal Gly of ubiquitin (a 76-residue protein attached to proteins as an intracellular targeting signal).</text>
        <dbReference type="EC" id="3.4.19.12"/>
    </reaction>
</comment>
<evidence type="ECO:0000256" key="8">
    <source>
        <dbReference type="ARBA" id="ARBA00022490"/>
    </source>
</evidence>
<dbReference type="AlphaFoldDB" id="A0A6P7XMR3"/>
<keyword evidence="8" id="KW-0963">Cytoplasm</keyword>
<evidence type="ECO:0000256" key="5">
    <source>
        <dbReference type="ARBA" id="ARBA00011274"/>
    </source>
</evidence>
<dbReference type="GO" id="GO:0005634">
    <property type="term" value="C:nucleus"/>
    <property type="evidence" value="ECO:0007669"/>
    <property type="project" value="UniProtKB-SubCell"/>
</dbReference>
<comment type="subcellular location">
    <subcellularLocation>
        <location evidence="3">Cytoplasm</location>
    </subcellularLocation>
    <subcellularLocation>
        <location evidence="2">Nucleus</location>
    </subcellularLocation>
</comment>
<dbReference type="InParanoid" id="A0A6P7XMR3"/>
<evidence type="ECO:0000256" key="16">
    <source>
        <dbReference type="ARBA" id="ARBA00029662"/>
    </source>
</evidence>
<evidence type="ECO:0000256" key="4">
    <source>
        <dbReference type="ARBA" id="ARBA00010469"/>
    </source>
</evidence>
<keyword evidence="21" id="KW-1185">Reference proteome</keyword>
<keyword evidence="13" id="KW-0862">Zinc</keyword>
<keyword evidence="9" id="KW-0479">Metal-binding</keyword>
<evidence type="ECO:0000256" key="13">
    <source>
        <dbReference type="ARBA" id="ARBA00022833"/>
    </source>
</evidence>
<feature type="domain" description="C2H2-type" evidence="20">
    <location>
        <begin position="203"/>
        <end position="223"/>
    </location>
</feature>
<keyword evidence="10" id="KW-0677">Repeat</keyword>
<evidence type="ECO:0000256" key="3">
    <source>
        <dbReference type="ARBA" id="ARBA00004496"/>
    </source>
</evidence>
<dbReference type="Proteomes" id="UP000515156">
    <property type="component" value="Chromosome 3"/>
</dbReference>
<comment type="function">
    <text evidence="18">Deubiquitinase with endodeubiquitinase activity that specifically interacts with and cleaves 'Lys-63'-linked long polyubiquitin chains. Shows only weak activity against 'Lys-11' and 'Lys-48'-linked chains. Plays an important role in genome stability pathways, functioning to prevent spontaneous DNA damage and also promote cellular survival in response to exogenous DNA damage. Modulates the ubiquitination status of replication protein A (RPA) complex proteins in response to replication stress.</text>
</comment>
<evidence type="ECO:0000259" key="20">
    <source>
        <dbReference type="PROSITE" id="PS00028"/>
    </source>
</evidence>
<evidence type="ECO:0000256" key="2">
    <source>
        <dbReference type="ARBA" id="ARBA00004123"/>
    </source>
</evidence>
<evidence type="ECO:0000313" key="21">
    <source>
        <dbReference type="Proteomes" id="UP000515156"/>
    </source>
</evidence>
<dbReference type="GO" id="GO:0008270">
    <property type="term" value="F:zinc ion binding"/>
    <property type="evidence" value="ECO:0007669"/>
    <property type="project" value="UniProtKB-KW"/>
</dbReference>
<dbReference type="SMART" id="SM00355">
    <property type="entry name" value="ZnF_C2H2"/>
    <property type="match status" value="4"/>
</dbReference>
<keyword evidence="14" id="KW-0007">Acetylation</keyword>
<dbReference type="EC" id="3.4.19.12" evidence="6"/>
<dbReference type="Pfam" id="PF07910">
    <property type="entry name" value="Peptidase_C78"/>
    <property type="match status" value="1"/>
</dbReference>
<dbReference type="FunCoup" id="A0A6P7XMR3">
    <property type="interactions" value="1873"/>
</dbReference>
<organism evidence="21 22">
    <name type="scientific">Microcaecilia unicolor</name>
    <dbReference type="NCBI Taxonomy" id="1415580"/>
    <lineage>
        <taxon>Eukaryota</taxon>
        <taxon>Metazoa</taxon>
        <taxon>Chordata</taxon>
        <taxon>Craniata</taxon>
        <taxon>Vertebrata</taxon>
        <taxon>Euteleostomi</taxon>
        <taxon>Amphibia</taxon>
        <taxon>Gymnophiona</taxon>
        <taxon>Siphonopidae</taxon>
        <taxon>Microcaecilia</taxon>
    </lineage>
</organism>
<evidence type="ECO:0000256" key="10">
    <source>
        <dbReference type="ARBA" id="ARBA00022737"/>
    </source>
</evidence>
<reference evidence="22" key="1">
    <citation type="submission" date="2025-08" db="UniProtKB">
        <authorList>
            <consortium name="RefSeq"/>
        </authorList>
    </citation>
    <scope>IDENTIFICATION</scope>
</reference>
<evidence type="ECO:0000256" key="15">
    <source>
        <dbReference type="ARBA" id="ARBA00023242"/>
    </source>
</evidence>
<evidence type="ECO:0000313" key="22">
    <source>
        <dbReference type="RefSeq" id="XP_030054401.1"/>
    </source>
</evidence>
<dbReference type="GeneID" id="115466948"/>
<dbReference type="OrthoDB" id="288987at2759"/>
<dbReference type="InterPro" id="IPR050688">
    <property type="entry name" value="Zinc_finger/UBP_domain"/>
</dbReference>
<name>A0A6P7XMR3_9AMPH</name>
<evidence type="ECO:0000256" key="17">
    <source>
        <dbReference type="ARBA" id="ARBA00031481"/>
    </source>
</evidence>
<feature type="region of interest" description="Disordered" evidence="19">
    <location>
        <begin position="118"/>
        <end position="144"/>
    </location>
</feature>
<dbReference type="RefSeq" id="XP_030054401.1">
    <property type="nucleotide sequence ID" value="XM_030198541.1"/>
</dbReference>
<protein>
    <recommendedName>
        <fullName evidence="7">Zinc finger-containing ubiquitin peptidase 1</fullName>
        <ecNumber evidence="6">3.4.19.12</ecNumber>
    </recommendedName>
    <alternativeName>
        <fullName evidence="17">Lys-63-specific deubiquitinase ZUFSP</fullName>
    </alternativeName>
    <alternativeName>
        <fullName evidence="16">Zinc finger with UFM1-specific peptidase domain protein</fullName>
    </alternativeName>
</protein>
<evidence type="ECO:0000256" key="14">
    <source>
        <dbReference type="ARBA" id="ARBA00022990"/>
    </source>
</evidence>
<dbReference type="PANTHER" id="PTHR24403:SF82">
    <property type="entry name" value="ZINC FINGER-CONTAINING UBIQUITIN PEPTIDASE 1"/>
    <property type="match status" value="1"/>
</dbReference>
<dbReference type="InterPro" id="IPR012462">
    <property type="entry name" value="UFSP1/2_DUB_cat"/>
</dbReference>
<dbReference type="PANTHER" id="PTHR24403">
    <property type="entry name" value="ZINC FINGER PROTEIN"/>
    <property type="match status" value="1"/>
</dbReference>
<dbReference type="GO" id="GO:0005737">
    <property type="term" value="C:cytoplasm"/>
    <property type="evidence" value="ECO:0007669"/>
    <property type="project" value="UniProtKB-SubCell"/>
</dbReference>
<dbReference type="InterPro" id="IPR013087">
    <property type="entry name" value="Znf_C2H2_type"/>
</dbReference>
<evidence type="ECO:0000256" key="6">
    <source>
        <dbReference type="ARBA" id="ARBA00012759"/>
    </source>
</evidence>
<evidence type="ECO:0000256" key="19">
    <source>
        <dbReference type="SAM" id="MobiDB-lite"/>
    </source>
</evidence>
<feature type="domain" description="C2H2-type" evidence="20">
    <location>
        <begin position="4"/>
        <end position="25"/>
    </location>
</feature>